<sequence length="281" mass="31895">MDSEEGLLDIIESLEAPYETSSISRKIELSSRNKQGIEQLDKLLGSLVPYLQKQQKVGSTINPESPLVRFIALQDSFEYNVTSSLLQIYKTLSKQEQSSNNPETTQILLTCNRLLQGLLLIHPPSRKLFSRKENMKLILHFINEQEQSENQSTSFNVIISFISTLVHILLKNLNNFRTFESCDGCPIVIQKLNLQELSSPNKKATVGGVMSSNLIKNQQDLNFKLIEFLLFYLVDENEVNFDYSTTSSAKKLSVTEKAELFRDVFPGIDALVENLDDLKNL</sequence>
<dbReference type="Proteomes" id="UP001497600">
    <property type="component" value="Chromosome H"/>
</dbReference>
<dbReference type="Pfam" id="PF08045">
    <property type="entry name" value="CDC14"/>
    <property type="match status" value="1"/>
</dbReference>
<name>A0ABP0ENF3_9ASCO</name>
<keyword evidence="2" id="KW-1185">Reference proteome</keyword>
<accession>A0ABP0ENF3</accession>
<reference evidence="1 2" key="1">
    <citation type="submission" date="2024-01" db="EMBL/GenBank/DDBJ databases">
        <authorList>
            <consortium name="Genoscope - CEA"/>
            <person name="William W."/>
        </authorList>
    </citation>
    <scope>NUCLEOTIDE SEQUENCE [LARGE SCALE GENOMIC DNA]</scope>
    <source>
        <strain evidence="1 2">29B2s-10</strain>
    </source>
</reference>
<proteinExistence type="predicted"/>
<dbReference type="PANTHER" id="PTHR34065:SF1">
    <property type="entry name" value="CELL DIVISION CONTROL PROTEIN 14"/>
    <property type="match status" value="1"/>
</dbReference>
<dbReference type="EMBL" id="OZ004260">
    <property type="protein sequence ID" value="CAK7920471.1"/>
    <property type="molecule type" value="Genomic_DNA"/>
</dbReference>
<organism evidence="1 2">
    <name type="scientific">[Candida] anglica</name>
    <dbReference type="NCBI Taxonomy" id="148631"/>
    <lineage>
        <taxon>Eukaryota</taxon>
        <taxon>Fungi</taxon>
        <taxon>Dikarya</taxon>
        <taxon>Ascomycota</taxon>
        <taxon>Saccharomycotina</taxon>
        <taxon>Pichiomycetes</taxon>
        <taxon>Debaryomycetaceae</taxon>
        <taxon>Kurtzmaniella</taxon>
    </lineage>
</organism>
<protein>
    <submittedName>
        <fullName evidence="1">Uncharacterized protein</fullName>
    </submittedName>
</protein>
<gene>
    <name evidence="1" type="ORF">CAAN4_H02652</name>
</gene>
<evidence type="ECO:0000313" key="2">
    <source>
        <dbReference type="Proteomes" id="UP001497600"/>
    </source>
</evidence>
<dbReference type="InterPro" id="IPR012535">
    <property type="entry name" value="Cell_div_Cdc14"/>
</dbReference>
<evidence type="ECO:0000313" key="1">
    <source>
        <dbReference type="EMBL" id="CAK7920471.1"/>
    </source>
</evidence>
<dbReference type="PANTHER" id="PTHR34065">
    <property type="entry name" value="CELL DIVISION CONTROL PROTEIN 14"/>
    <property type="match status" value="1"/>
</dbReference>